<dbReference type="AlphaFoldDB" id="A0A2R6B6C4"/>
<organism evidence="2 3">
    <name type="scientific">Candidatus Marsarchaeota G2 archaeon ECH_B_2</name>
    <dbReference type="NCBI Taxonomy" id="1978160"/>
    <lineage>
        <taxon>Archaea</taxon>
        <taxon>Candidatus Marsarchaeota</taxon>
        <taxon>Candidatus Marsarchaeota group 2</taxon>
    </lineage>
</organism>
<accession>A0A2R6B6C4</accession>
<name>A0A2R6B6C4_9ARCH</name>
<sequence length="98" mass="10872">MLGDGTPDGQVLAIPALKLNGKAVAGKAKPKYTGLGTIQAHSYYRGFRKIAFIMDEEDNILRPLKQPNKHKNRTHMTPTPTHHKPLRVHLDAIPISVK</sequence>
<comment type="caution">
    <text evidence="2">The sequence shown here is derived from an EMBL/GenBank/DDBJ whole genome shotgun (WGS) entry which is preliminary data.</text>
</comment>
<proteinExistence type="predicted"/>
<dbReference type="EMBL" id="NEXH01000029">
    <property type="protein sequence ID" value="PSN94204.1"/>
    <property type="molecule type" value="Genomic_DNA"/>
</dbReference>
<feature type="region of interest" description="Disordered" evidence="1">
    <location>
        <begin position="63"/>
        <end position="87"/>
    </location>
</feature>
<evidence type="ECO:0000313" key="3">
    <source>
        <dbReference type="Proteomes" id="UP000241284"/>
    </source>
</evidence>
<evidence type="ECO:0000256" key="1">
    <source>
        <dbReference type="SAM" id="MobiDB-lite"/>
    </source>
</evidence>
<gene>
    <name evidence="2" type="ORF">B9Q06_09950</name>
</gene>
<evidence type="ECO:0000313" key="2">
    <source>
        <dbReference type="EMBL" id="PSN94204.1"/>
    </source>
</evidence>
<dbReference type="Proteomes" id="UP000241284">
    <property type="component" value="Unassembled WGS sequence"/>
</dbReference>
<reference evidence="2 3" key="1">
    <citation type="submission" date="2017-04" db="EMBL/GenBank/DDBJ databases">
        <title>Novel microbial lineages endemic to geothermal iron-oxide mats fill important gaps in the evolutionary history of Archaea.</title>
        <authorList>
            <person name="Jay Z.J."/>
            <person name="Beam J.P."/>
            <person name="Dlakic M."/>
            <person name="Rusch D.B."/>
            <person name="Kozubal M.A."/>
            <person name="Inskeep W.P."/>
        </authorList>
    </citation>
    <scope>NUCLEOTIDE SEQUENCE [LARGE SCALE GENOMIC DNA]</scope>
    <source>
        <strain evidence="2">ECH_B_2</strain>
    </source>
</reference>
<protein>
    <submittedName>
        <fullName evidence="2">Uncharacterized protein</fullName>
    </submittedName>
</protein>